<protein>
    <submittedName>
        <fullName evidence="1">Uncharacterized protein</fullName>
    </submittedName>
</protein>
<reference evidence="1 2" key="1">
    <citation type="journal article" date="2015" name="Stand. Genomic Sci.">
        <title>Genomic Encyclopedia of Bacterial and Archaeal Type Strains, Phase III: the genomes of soil and plant-associated and newly described type strains.</title>
        <authorList>
            <person name="Whitman W.B."/>
            <person name="Woyke T."/>
            <person name="Klenk H.P."/>
            <person name="Zhou Y."/>
            <person name="Lilburn T.G."/>
            <person name="Beck B.J."/>
            <person name="De Vos P."/>
            <person name="Vandamme P."/>
            <person name="Eisen J.A."/>
            <person name="Garrity G."/>
            <person name="Hugenholtz P."/>
            <person name="Kyrpides N.C."/>
        </authorList>
    </citation>
    <scope>NUCLEOTIDE SEQUENCE [LARGE SCALE GENOMIC DNA]</scope>
    <source>
        <strain evidence="1 2">CGMCC 1.10948</strain>
    </source>
</reference>
<dbReference type="Proteomes" id="UP000316291">
    <property type="component" value="Unassembled WGS sequence"/>
</dbReference>
<sequence length="56" mass="6405">MALPIKLSLLFLKLQLALKFAVGRLLELKTLLLKLQLLHLNLLPLKLQLLKVAHRV</sequence>
<accession>A0A562QRZ9</accession>
<comment type="caution">
    <text evidence="1">The sequence shown here is derived from an EMBL/GenBank/DDBJ whole genome shotgun (WGS) entry which is preliminary data.</text>
</comment>
<evidence type="ECO:0000313" key="2">
    <source>
        <dbReference type="Proteomes" id="UP000316291"/>
    </source>
</evidence>
<gene>
    <name evidence="1" type="ORF">IQ16_07986</name>
</gene>
<name>A0A562QRZ9_9BRAD</name>
<keyword evidence="2" id="KW-1185">Reference proteome</keyword>
<evidence type="ECO:0000313" key="1">
    <source>
        <dbReference type="EMBL" id="TWI59531.1"/>
    </source>
</evidence>
<dbReference type="AlphaFoldDB" id="A0A562QRZ9"/>
<dbReference type="EMBL" id="VLLA01000039">
    <property type="protein sequence ID" value="TWI59531.1"/>
    <property type="molecule type" value="Genomic_DNA"/>
</dbReference>
<organism evidence="1 2">
    <name type="scientific">Bradyrhizobium huanghuaihaiense</name>
    <dbReference type="NCBI Taxonomy" id="990078"/>
    <lineage>
        <taxon>Bacteria</taxon>
        <taxon>Pseudomonadati</taxon>
        <taxon>Pseudomonadota</taxon>
        <taxon>Alphaproteobacteria</taxon>
        <taxon>Hyphomicrobiales</taxon>
        <taxon>Nitrobacteraceae</taxon>
        <taxon>Bradyrhizobium</taxon>
    </lineage>
</organism>
<proteinExistence type="predicted"/>